<protein>
    <submittedName>
        <fullName evidence="2">Uncharacterized protein</fullName>
    </submittedName>
</protein>
<accession>A0A8T2LMA3</accession>
<comment type="caution">
    <text evidence="2">The sequence shown here is derived from an EMBL/GenBank/DDBJ whole genome shotgun (WGS) entry which is preliminary data.</text>
</comment>
<sequence length="67" mass="7298">MGPPPRGSDFTVVIAPFKMHVVSKLAMLKSPLGVSVYESPCPGGARHLNPEQKEDGMAGWMDGWMDR</sequence>
<evidence type="ECO:0000313" key="2">
    <source>
        <dbReference type="EMBL" id="KAG9270546.1"/>
    </source>
</evidence>
<proteinExistence type="predicted"/>
<reference evidence="2 3" key="1">
    <citation type="submission" date="2021-07" db="EMBL/GenBank/DDBJ databases">
        <authorList>
            <person name="Imarazene B."/>
            <person name="Zahm M."/>
            <person name="Klopp C."/>
            <person name="Cabau C."/>
            <person name="Beille S."/>
            <person name="Jouanno E."/>
            <person name="Castinel A."/>
            <person name="Lluch J."/>
            <person name="Gil L."/>
            <person name="Kuchtly C."/>
            <person name="Lopez Roques C."/>
            <person name="Donnadieu C."/>
            <person name="Parrinello H."/>
            <person name="Journot L."/>
            <person name="Du K."/>
            <person name="Schartl M."/>
            <person name="Retaux S."/>
            <person name="Guiguen Y."/>
        </authorList>
    </citation>
    <scope>NUCLEOTIDE SEQUENCE [LARGE SCALE GENOMIC DNA]</scope>
    <source>
        <strain evidence="2">Pach_M1</strain>
        <tissue evidence="2">Testis</tissue>
    </source>
</reference>
<dbReference type="EMBL" id="JAICCE010000012">
    <property type="protein sequence ID" value="KAG9270546.1"/>
    <property type="molecule type" value="Genomic_DNA"/>
</dbReference>
<dbReference type="Proteomes" id="UP000752171">
    <property type="component" value="Unassembled WGS sequence"/>
</dbReference>
<feature type="region of interest" description="Disordered" evidence="1">
    <location>
        <begin position="43"/>
        <end position="67"/>
    </location>
</feature>
<evidence type="ECO:0000313" key="3">
    <source>
        <dbReference type="Proteomes" id="UP000752171"/>
    </source>
</evidence>
<organism evidence="2 3">
    <name type="scientific">Astyanax mexicanus</name>
    <name type="common">Blind cave fish</name>
    <name type="synonym">Astyanax fasciatus mexicanus</name>
    <dbReference type="NCBI Taxonomy" id="7994"/>
    <lineage>
        <taxon>Eukaryota</taxon>
        <taxon>Metazoa</taxon>
        <taxon>Chordata</taxon>
        <taxon>Craniata</taxon>
        <taxon>Vertebrata</taxon>
        <taxon>Euteleostomi</taxon>
        <taxon>Actinopterygii</taxon>
        <taxon>Neopterygii</taxon>
        <taxon>Teleostei</taxon>
        <taxon>Ostariophysi</taxon>
        <taxon>Characiformes</taxon>
        <taxon>Characoidei</taxon>
        <taxon>Acestrorhamphidae</taxon>
        <taxon>Acestrorhamphinae</taxon>
        <taxon>Astyanax</taxon>
    </lineage>
</organism>
<dbReference type="AlphaFoldDB" id="A0A8T2LMA3"/>
<evidence type="ECO:0000256" key="1">
    <source>
        <dbReference type="SAM" id="MobiDB-lite"/>
    </source>
</evidence>
<name>A0A8T2LMA3_ASTMX</name>
<gene>
    <name evidence="2" type="ORF">AMEX_G15507</name>
</gene>